<dbReference type="RefSeq" id="XP_030990396.1">
    <property type="nucleotide sequence ID" value="XM_031144884.1"/>
</dbReference>
<evidence type="ECO:0008006" key="7">
    <source>
        <dbReference type="Google" id="ProtNLM"/>
    </source>
</evidence>
<name>A0A507AG67_9PEZI</name>
<evidence type="ECO:0000313" key="6">
    <source>
        <dbReference type="Proteomes" id="UP000319257"/>
    </source>
</evidence>
<dbReference type="EMBL" id="SKBQ01000075">
    <property type="protein sequence ID" value="TPX08685.1"/>
    <property type="molecule type" value="Genomic_DNA"/>
</dbReference>
<comment type="similarity">
    <text evidence="1">Belongs to the FAD-binding monooxygenase family.</text>
</comment>
<dbReference type="Gene3D" id="3.50.50.60">
    <property type="entry name" value="FAD/NAD(P)-binding domain"/>
    <property type="match status" value="2"/>
</dbReference>
<dbReference type="GO" id="GO:0050660">
    <property type="term" value="F:flavin adenine dinucleotide binding"/>
    <property type="evidence" value="ECO:0007669"/>
    <property type="project" value="InterPro"/>
</dbReference>
<keyword evidence="6" id="KW-1185">Reference proteome</keyword>
<dbReference type="Proteomes" id="UP000319257">
    <property type="component" value="Unassembled WGS sequence"/>
</dbReference>
<protein>
    <recommendedName>
        <fullName evidence="7">FAD/NAD(P)-binding domain-containing protein</fullName>
    </recommendedName>
</protein>
<reference evidence="5 6" key="1">
    <citation type="submission" date="2019-06" db="EMBL/GenBank/DDBJ databases">
        <title>Draft genome sequence of the filamentous fungus Phialemoniopsis curvata isolated from diesel fuel.</title>
        <authorList>
            <person name="Varaljay V.A."/>
            <person name="Lyon W.J."/>
            <person name="Crouch A.L."/>
            <person name="Drake C.E."/>
            <person name="Hollomon J.M."/>
            <person name="Nadeau L.J."/>
            <person name="Nunn H.S."/>
            <person name="Stevenson B.S."/>
            <person name="Bojanowski C.L."/>
            <person name="Crookes-Goodson W.J."/>
        </authorList>
    </citation>
    <scope>NUCLEOTIDE SEQUENCE [LARGE SCALE GENOMIC DNA]</scope>
    <source>
        <strain evidence="5 6">D216</strain>
    </source>
</reference>
<organism evidence="5 6">
    <name type="scientific">Thyridium curvatum</name>
    <dbReference type="NCBI Taxonomy" id="1093900"/>
    <lineage>
        <taxon>Eukaryota</taxon>
        <taxon>Fungi</taxon>
        <taxon>Dikarya</taxon>
        <taxon>Ascomycota</taxon>
        <taxon>Pezizomycotina</taxon>
        <taxon>Sordariomycetes</taxon>
        <taxon>Sordariomycetidae</taxon>
        <taxon>Thyridiales</taxon>
        <taxon>Thyridiaceae</taxon>
        <taxon>Thyridium</taxon>
    </lineage>
</organism>
<sequence>MVYPGQLNYANFPAPYIGRPIDDPGRRLRVVTVGAGISGITTVIRFNQHLGEHVHLQVYEKNADVGGVWLENRYPGVACDIPSPCFAFLFEDNPNWSSYYASGGEINNYIHDIATKYRVRQFMKFRHLVKHAQWNEDKGTWSLRVYDEVNDKTIEDEADVLILATGMLNNWEFPKIPGLHSFKGPNMHTANYDINFDPTEKVVALVGGGSTGVQVLPHIQRHAKNVHHYMRSQNWIAPVGFGAAELEKRGQLSQGNFLYPEEEKRHWSQNPQEYHSYRRQVEDSIMAYMAEEGFKFGSAEQKEMETNFRDHMMKMLDSRPEILKTLLPDFPPGCRRLVPGPGYLEALVQKNVEWIPEGIQCVTEDGIITYDGTMHKCDAIIWATGFICDFRSRFPIIGRDGITWNQVMDPEPEAYLGCIVDKMPNCFLYFGPNCAPGAGNAYLCSESECEMMIACVKKILREKIKSICIKQERVKQYTAHVNTYLKGTIFGQPCKSWFKRGDPTGRNIAYYPGNSLNQLYALRHPRWEDFEYTYLDELENNPMAWLGNGYTVSDYDGTSRTTYLDPALIDYPPVPEPEEKIEGSDSEMETVIISMASGDEKGAILVDHIVPATAV</sequence>
<dbReference type="InterPro" id="IPR051209">
    <property type="entry name" value="FAD-bind_Monooxygenase_sf"/>
</dbReference>
<dbReference type="InterPro" id="IPR020946">
    <property type="entry name" value="Flavin_mOase-like"/>
</dbReference>
<evidence type="ECO:0000256" key="1">
    <source>
        <dbReference type="ARBA" id="ARBA00010139"/>
    </source>
</evidence>
<dbReference type="GeneID" id="41977321"/>
<evidence type="ECO:0000256" key="4">
    <source>
        <dbReference type="ARBA" id="ARBA00023002"/>
    </source>
</evidence>
<dbReference type="Pfam" id="PF00743">
    <property type="entry name" value="FMO-like"/>
    <property type="match status" value="1"/>
</dbReference>
<dbReference type="GO" id="GO:0050661">
    <property type="term" value="F:NADP binding"/>
    <property type="evidence" value="ECO:0007669"/>
    <property type="project" value="InterPro"/>
</dbReference>
<gene>
    <name evidence="5" type="ORF">E0L32_009874</name>
</gene>
<dbReference type="InParanoid" id="A0A507AG67"/>
<keyword evidence="3" id="KW-0274">FAD</keyword>
<evidence type="ECO:0000256" key="2">
    <source>
        <dbReference type="ARBA" id="ARBA00022630"/>
    </source>
</evidence>
<dbReference type="InterPro" id="IPR036188">
    <property type="entry name" value="FAD/NAD-bd_sf"/>
</dbReference>
<dbReference type="OrthoDB" id="74360at2759"/>
<dbReference type="PANTHER" id="PTHR42877">
    <property type="entry name" value="L-ORNITHINE N(5)-MONOOXYGENASE-RELATED"/>
    <property type="match status" value="1"/>
</dbReference>
<dbReference type="SUPFAM" id="SSF51905">
    <property type="entry name" value="FAD/NAD(P)-binding domain"/>
    <property type="match status" value="2"/>
</dbReference>
<dbReference type="GO" id="GO:0004499">
    <property type="term" value="F:N,N-dimethylaniline monooxygenase activity"/>
    <property type="evidence" value="ECO:0007669"/>
    <property type="project" value="InterPro"/>
</dbReference>
<keyword evidence="2" id="KW-0285">Flavoprotein</keyword>
<keyword evidence="4" id="KW-0560">Oxidoreductase</keyword>
<comment type="caution">
    <text evidence="5">The sequence shown here is derived from an EMBL/GenBank/DDBJ whole genome shotgun (WGS) entry which is preliminary data.</text>
</comment>
<dbReference type="AlphaFoldDB" id="A0A507AG67"/>
<evidence type="ECO:0000256" key="3">
    <source>
        <dbReference type="ARBA" id="ARBA00022827"/>
    </source>
</evidence>
<dbReference type="PANTHER" id="PTHR42877:SF7">
    <property type="entry name" value="FLAVIN-BINDING MONOOXYGENASE-RELATED"/>
    <property type="match status" value="1"/>
</dbReference>
<evidence type="ECO:0000313" key="5">
    <source>
        <dbReference type="EMBL" id="TPX08685.1"/>
    </source>
</evidence>
<proteinExistence type="inferred from homology"/>
<accession>A0A507AG67</accession>